<dbReference type="HOGENOM" id="CLU_813300_0_0_0"/>
<dbReference type="eggNOG" id="ENOG5032VNY">
    <property type="taxonomic scope" value="Bacteria"/>
</dbReference>
<reference evidence="2 3" key="2">
    <citation type="journal article" date="2011" name="Stand. Genomic Sci.">
        <title>Complete genome sequence of Oceanithermus profundus type strain (506).</title>
        <authorList>
            <person name="Pati A."/>
            <person name="Zhang X."/>
            <person name="Lapidus A."/>
            <person name="Nolan M."/>
            <person name="Lucas S."/>
            <person name="Del Rio T.G."/>
            <person name="Tice H."/>
            <person name="Cheng J.F."/>
            <person name="Tapia R."/>
            <person name="Han C."/>
            <person name="Goodwin L."/>
            <person name="Pitluck S."/>
            <person name="Liolios K."/>
            <person name="Pagani I."/>
            <person name="Ivanova N."/>
            <person name="Mavromatis K."/>
            <person name="Chen A."/>
            <person name="Palaniappan K."/>
            <person name="Hauser L."/>
            <person name="Jeffries C.D."/>
            <person name="Brambilla E.M."/>
            <person name="Rohl A."/>
            <person name="Mwirichia R."/>
            <person name="Rohde M."/>
            <person name="Tindall B.J."/>
            <person name="Sikorski J."/>
            <person name="Wirth R."/>
            <person name="Goker M."/>
            <person name="Woyke T."/>
            <person name="Detter J.C."/>
            <person name="Bristow J."/>
            <person name="Eisen J.A."/>
            <person name="Markowitz V."/>
            <person name="Hugenholtz P."/>
            <person name="Kyrpides N.C."/>
            <person name="Klenk H.P."/>
            <person name="Land M."/>
        </authorList>
    </citation>
    <scope>NUCLEOTIDE SEQUENCE [LARGE SCALE GENOMIC DNA]</scope>
    <source>
        <strain evidence="3">DSM 14977 / NBRC 100410 / VKM B-2274 / 506</strain>
    </source>
</reference>
<proteinExistence type="predicted"/>
<feature type="region of interest" description="Disordered" evidence="1">
    <location>
        <begin position="178"/>
        <end position="213"/>
    </location>
</feature>
<reference evidence="3" key="1">
    <citation type="submission" date="2010-11" db="EMBL/GenBank/DDBJ databases">
        <title>The complete sequence of chromosome of Oceanithermus profundus DSM 14977.</title>
        <authorList>
            <consortium name="US DOE Joint Genome Institute (JGI-PGF)"/>
            <person name="Lucas S."/>
            <person name="Copeland A."/>
            <person name="Lapidus A."/>
            <person name="Bruce D."/>
            <person name="Goodwin L."/>
            <person name="Pitluck S."/>
            <person name="Kyrpides N."/>
            <person name="Mavromatis K."/>
            <person name="Pagani I."/>
            <person name="Ivanova N."/>
            <person name="Zhang X."/>
            <person name="Brettin T."/>
            <person name="Detter J.C."/>
            <person name="Tapia R."/>
            <person name="Han C."/>
            <person name="Land M."/>
            <person name="Hauser L."/>
            <person name="Markowitz V."/>
            <person name="Cheng J.-F."/>
            <person name="Hugenholtz P."/>
            <person name="Woyke T."/>
            <person name="Wu D."/>
            <person name="Tindall B."/>
            <person name="Faehnrich R."/>
            <person name="Brambilla E."/>
            <person name="Klenk H.-P."/>
            <person name="Eisen J.A."/>
        </authorList>
    </citation>
    <scope>NUCLEOTIDE SEQUENCE [LARGE SCALE GENOMIC DNA]</scope>
    <source>
        <strain evidence="3">DSM 14977 / NBRC 100410 / VKM B-2274 / 506</strain>
    </source>
</reference>
<feature type="compositionally biased region" description="Low complexity" evidence="1">
    <location>
        <begin position="178"/>
        <end position="187"/>
    </location>
</feature>
<evidence type="ECO:0000313" key="2">
    <source>
        <dbReference type="EMBL" id="ADR36847.1"/>
    </source>
</evidence>
<feature type="compositionally biased region" description="Pro residues" evidence="1">
    <location>
        <begin position="188"/>
        <end position="211"/>
    </location>
</feature>
<organism evidence="2 3">
    <name type="scientific">Oceanithermus profundus (strain DSM 14977 / NBRC 100410 / VKM B-2274 / 506)</name>
    <dbReference type="NCBI Taxonomy" id="670487"/>
    <lineage>
        <taxon>Bacteria</taxon>
        <taxon>Thermotogati</taxon>
        <taxon>Deinococcota</taxon>
        <taxon>Deinococci</taxon>
        <taxon>Thermales</taxon>
        <taxon>Thermaceae</taxon>
        <taxon>Oceanithermus</taxon>
    </lineage>
</organism>
<accession>E4U917</accession>
<dbReference type="RefSeq" id="WP_013458017.1">
    <property type="nucleotide sequence ID" value="NC_014761.1"/>
</dbReference>
<feature type="region of interest" description="Disordered" evidence="1">
    <location>
        <begin position="34"/>
        <end position="53"/>
    </location>
</feature>
<name>E4U917_OCEP5</name>
<evidence type="ECO:0000313" key="3">
    <source>
        <dbReference type="Proteomes" id="UP000008722"/>
    </source>
</evidence>
<keyword evidence="3" id="KW-1185">Reference proteome</keyword>
<dbReference type="Proteomes" id="UP000008722">
    <property type="component" value="Chromosome"/>
</dbReference>
<protein>
    <recommendedName>
        <fullName evidence="4">Competence protein</fullName>
    </recommendedName>
</protein>
<dbReference type="KEGG" id="opr:Ocepr_1391"/>
<evidence type="ECO:0000256" key="1">
    <source>
        <dbReference type="SAM" id="MobiDB-lite"/>
    </source>
</evidence>
<dbReference type="STRING" id="670487.Ocepr_1391"/>
<dbReference type="EMBL" id="CP002361">
    <property type="protein sequence ID" value="ADR36847.1"/>
    <property type="molecule type" value="Genomic_DNA"/>
</dbReference>
<dbReference type="AlphaFoldDB" id="E4U917"/>
<gene>
    <name evidence="2" type="ordered locus">Ocepr_1391</name>
</gene>
<evidence type="ECO:0008006" key="4">
    <source>
        <dbReference type="Google" id="ProtNLM"/>
    </source>
</evidence>
<dbReference type="OrthoDB" id="25799at2"/>
<sequence length="285" mass="29715" precursor="true">MKMSQSTRILILLALLVAAVAVWYSLFFSPTAAPQADQPAPQPEAKAPEQPAVAPPVTTSARALQVLPIPFLVTEAPEEVPLETGKAQQKAVLASASVPPNPFVPLRPPKAPAAARPQEVPENQQPVTIAPEPELPANIPLPKVVTPEGGTVTPPPVALGQGTLPVKLTPLAQEVEPQTPLEAAQPEPAAPEQPEETPPPPAEPPPPPPNPLIEWANQYGLQLDGVALGPVSVAIFKTVGGYLALPVGQTFPDKNVLVKTITAERVLLVDDSGTHTLTLELGGGE</sequence>